<dbReference type="PANTHER" id="PTHR34261:SF1">
    <property type="entry name" value="TUBULIN POLYMERIZATION-PROMOTING PROTEIN"/>
    <property type="match status" value="1"/>
</dbReference>
<name>A0ABN8LF24_9CNID</name>
<dbReference type="Proteomes" id="UP001159427">
    <property type="component" value="Unassembled WGS sequence"/>
</dbReference>
<dbReference type="EMBL" id="CALNXI010000005">
    <property type="protein sequence ID" value="CAH3014077.1"/>
    <property type="molecule type" value="Genomic_DNA"/>
</dbReference>
<proteinExistence type="predicted"/>
<organism evidence="1 2">
    <name type="scientific">Porites evermanni</name>
    <dbReference type="NCBI Taxonomy" id="104178"/>
    <lineage>
        <taxon>Eukaryota</taxon>
        <taxon>Metazoa</taxon>
        <taxon>Cnidaria</taxon>
        <taxon>Anthozoa</taxon>
        <taxon>Hexacorallia</taxon>
        <taxon>Scleractinia</taxon>
        <taxon>Fungiina</taxon>
        <taxon>Poritidae</taxon>
        <taxon>Porites</taxon>
    </lineage>
</organism>
<keyword evidence="2" id="KW-1185">Reference proteome</keyword>
<evidence type="ECO:0000313" key="1">
    <source>
        <dbReference type="EMBL" id="CAH3014077.1"/>
    </source>
</evidence>
<dbReference type="PANTHER" id="PTHR34261">
    <property type="entry name" value="APC REGULATOR OF WNT-SIGNALING PATHWAY-RELATED"/>
    <property type="match status" value="1"/>
</dbReference>
<dbReference type="InterPro" id="IPR053358">
    <property type="entry name" value="Diff-assoc_signaling"/>
</dbReference>
<comment type="caution">
    <text evidence="1">The sequence shown here is derived from an EMBL/GenBank/DDBJ whole genome shotgun (WGS) entry which is preliminary data.</text>
</comment>
<sequence length="339" mass="40232">YYWCHTNNYFFNRWDEFGPVWNNTNYITSTYGALCYDQCATRGYKYYWCHTRKGWDYCSPRPNTDYQNNPCEATHPCTKHDKSYYWCNLEKGGSGYCGLQTPKTSFFRSSKYKELCRDNCEYDSQKGYYFCYTSKGRDYCSLWPDVTYKDVSCRDDHSCDLHGENYYWCKTKDSWDYCGVVEGFECQCSHGLRTKRQVQEHVLCRCVDLGNRRQVDFYINPDTKIAGEGTQFRNDIKKIISRWNNTFLTTKQKTLLSEKNFRIDMQGMVNRENQPYYNVQIQRNGNKKKGEGTTYSQVLVPKDLTGVPTRYVRNALLESYQKSAGVTIKVSRLQRRRRE</sequence>
<gene>
    <name evidence="1" type="ORF">PEVE_00033575</name>
</gene>
<evidence type="ECO:0000313" key="2">
    <source>
        <dbReference type="Proteomes" id="UP001159427"/>
    </source>
</evidence>
<protein>
    <submittedName>
        <fullName evidence="1">Uncharacterized protein</fullName>
    </submittedName>
</protein>
<feature type="non-terminal residue" evidence="1">
    <location>
        <position position="1"/>
    </location>
</feature>
<accession>A0ABN8LF24</accession>
<reference evidence="1 2" key="1">
    <citation type="submission" date="2022-05" db="EMBL/GenBank/DDBJ databases">
        <authorList>
            <consortium name="Genoscope - CEA"/>
            <person name="William W."/>
        </authorList>
    </citation>
    <scope>NUCLEOTIDE SEQUENCE [LARGE SCALE GENOMIC DNA]</scope>
</reference>